<name>F3CG49_PSESG</name>
<dbReference type="HOGENOM" id="CLU_2503242_0_0_6"/>
<dbReference type="EMBL" id="ADWY01002504">
    <property type="protein sequence ID" value="EGH18241.1"/>
    <property type="molecule type" value="Genomic_DNA"/>
</dbReference>
<feature type="non-terminal residue" evidence="1">
    <location>
        <position position="86"/>
    </location>
</feature>
<protein>
    <submittedName>
        <fullName evidence="1">Multidrug efflux transporter</fullName>
    </submittedName>
</protein>
<evidence type="ECO:0000313" key="2">
    <source>
        <dbReference type="Proteomes" id="UP000005466"/>
    </source>
</evidence>
<dbReference type="AlphaFoldDB" id="F3CG49"/>
<proteinExistence type="predicted"/>
<sequence>EEQLSPLEATRKSMDEITSALIGIALVQRLFLTIEAIQIADQILYANVVGVLHQVPVQLLVMIPLAPLAELAPHEQQLLARVRPHE</sequence>
<accession>F3CG49</accession>
<dbReference type="Proteomes" id="UP000005466">
    <property type="component" value="Unassembled WGS sequence"/>
</dbReference>
<organism evidence="1 2">
    <name type="scientific">Pseudomonas savastanoi pv. glycinea str. race 4</name>
    <dbReference type="NCBI Taxonomy" id="875330"/>
    <lineage>
        <taxon>Bacteria</taxon>
        <taxon>Pseudomonadati</taxon>
        <taxon>Pseudomonadota</taxon>
        <taxon>Gammaproteobacteria</taxon>
        <taxon>Pseudomonadales</taxon>
        <taxon>Pseudomonadaceae</taxon>
        <taxon>Pseudomonas</taxon>
    </lineage>
</organism>
<evidence type="ECO:0000313" key="1">
    <source>
        <dbReference type="EMBL" id="EGH18241.1"/>
    </source>
</evidence>
<reference evidence="1 2" key="1">
    <citation type="journal article" date="2011" name="PLoS Pathog.">
        <title>Dynamic evolution of pathogenicity revealed by sequencing and comparative genomics of 19 Pseudomonas syringae isolates.</title>
        <authorList>
            <person name="Baltrus D.A."/>
            <person name="Nishimura M.T."/>
            <person name="Romanchuk A."/>
            <person name="Chang J.H."/>
            <person name="Mukhtar M.S."/>
            <person name="Cherkis K."/>
            <person name="Roach J."/>
            <person name="Grant S.R."/>
            <person name="Jones C.D."/>
            <person name="Dangl J.L."/>
        </authorList>
    </citation>
    <scope>NUCLEOTIDE SEQUENCE [LARGE SCALE GENOMIC DNA]</scope>
    <source>
        <strain evidence="2">race 4</strain>
    </source>
</reference>
<comment type="caution">
    <text evidence="1">The sequence shown here is derived from an EMBL/GenBank/DDBJ whole genome shotgun (WGS) entry which is preliminary data.</text>
</comment>
<feature type="non-terminal residue" evidence="1">
    <location>
        <position position="1"/>
    </location>
</feature>
<gene>
    <name evidence="1" type="ORF">Pgy4_35348</name>
</gene>